<comment type="subcellular location">
    <subcellularLocation>
        <location evidence="1">Cell outer membrane</location>
    </subcellularLocation>
</comment>
<gene>
    <name evidence="6" type="ORF">ACFQPB_09510</name>
</gene>
<protein>
    <submittedName>
        <fullName evidence="6">DUF3138 family protein</fullName>
    </submittedName>
</protein>
<feature type="coiled-coil region" evidence="4">
    <location>
        <begin position="19"/>
        <end position="53"/>
    </location>
</feature>
<accession>A0ABW2QNU6</accession>
<keyword evidence="7" id="KW-1185">Reference proteome</keyword>
<proteinExistence type="predicted"/>
<feature type="signal peptide" evidence="5">
    <location>
        <begin position="1"/>
        <end position="23"/>
    </location>
</feature>
<dbReference type="Gene3D" id="2.40.170.20">
    <property type="entry name" value="TonB-dependent receptor, beta-barrel domain"/>
    <property type="match status" value="1"/>
</dbReference>
<dbReference type="RefSeq" id="WP_382222316.1">
    <property type="nucleotide sequence ID" value="NZ_JBHTCA010000005.1"/>
</dbReference>
<organism evidence="6 7">
    <name type="scientific">Hydrogenophaga atypica</name>
    <dbReference type="NCBI Taxonomy" id="249409"/>
    <lineage>
        <taxon>Bacteria</taxon>
        <taxon>Pseudomonadati</taxon>
        <taxon>Pseudomonadota</taxon>
        <taxon>Betaproteobacteria</taxon>
        <taxon>Burkholderiales</taxon>
        <taxon>Comamonadaceae</taxon>
        <taxon>Hydrogenophaga</taxon>
    </lineage>
</organism>
<evidence type="ECO:0000313" key="7">
    <source>
        <dbReference type="Proteomes" id="UP001596501"/>
    </source>
</evidence>
<feature type="chain" id="PRO_5045850612" evidence="5">
    <location>
        <begin position="24"/>
        <end position="429"/>
    </location>
</feature>
<sequence length="429" mass="46973">MRMNKKTLLIAMAAAMPCLGAHAQSNAELLQQIQALQAQLQALQAKVEQVQQKATGDSQAVTRIQQQLDVADDNAVLSGMKGLTVKAVVDPTFIHTQRANESDFVLMRDNDRFNFFDSAFGQAMIEFGKETEEGTQWKLRLTPKSSGGLVHEASVSVPMNADGTTRLYGGLIPDFSGYEYTFAHENPLVTHNLLFDFSAASNYTGAGMSYVIGDWEAKWMVGNVDGARGKSPGFAYRADLELSEFSGIGFSGVHAKDGRDYGNNRFDLLEFDAWRDRGDWSYRGQVSYGRYKNGASNGDAKWWGLSGLAGYKLTPRLQALVRLDYLNNRKNGGGVYGASLEDNGTGTYIDSISGFGPSIDNSTGMAIDPTRGVNRYALSTGLNYLLNDNTSLKFEVRYDRANGNVFLDSKTGLYKKSNVLVGGAIVFQF</sequence>
<comment type="caution">
    <text evidence="6">The sequence shown here is derived from an EMBL/GenBank/DDBJ whole genome shotgun (WGS) entry which is preliminary data.</text>
</comment>
<evidence type="ECO:0000256" key="5">
    <source>
        <dbReference type="SAM" id="SignalP"/>
    </source>
</evidence>
<dbReference type="SUPFAM" id="SSF56935">
    <property type="entry name" value="Porins"/>
    <property type="match status" value="1"/>
</dbReference>
<keyword evidence="5" id="KW-0732">Signal</keyword>
<dbReference type="Pfam" id="PF11336">
    <property type="entry name" value="DUF3138"/>
    <property type="match status" value="2"/>
</dbReference>
<name>A0ABW2QNU6_9BURK</name>
<dbReference type="InterPro" id="IPR021485">
    <property type="entry name" value="DUF3138"/>
</dbReference>
<evidence type="ECO:0000256" key="3">
    <source>
        <dbReference type="ARBA" id="ARBA00023237"/>
    </source>
</evidence>
<evidence type="ECO:0000256" key="1">
    <source>
        <dbReference type="ARBA" id="ARBA00004442"/>
    </source>
</evidence>
<dbReference type="Proteomes" id="UP001596501">
    <property type="component" value="Unassembled WGS sequence"/>
</dbReference>
<reference evidence="7" key="1">
    <citation type="journal article" date="2019" name="Int. J. Syst. Evol. Microbiol.">
        <title>The Global Catalogue of Microorganisms (GCM) 10K type strain sequencing project: providing services to taxonomists for standard genome sequencing and annotation.</title>
        <authorList>
            <consortium name="The Broad Institute Genomics Platform"/>
            <consortium name="The Broad Institute Genome Sequencing Center for Infectious Disease"/>
            <person name="Wu L."/>
            <person name="Ma J."/>
        </authorList>
    </citation>
    <scope>NUCLEOTIDE SEQUENCE [LARGE SCALE GENOMIC DNA]</scope>
    <source>
        <strain evidence="7">CGMCC 1.12371</strain>
    </source>
</reference>
<keyword evidence="3" id="KW-0998">Cell outer membrane</keyword>
<evidence type="ECO:0000256" key="2">
    <source>
        <dbReference type="ARBA" id="ARBA00023136"/>
    </source>
</evidence>
<dbReference type="InterPro" id="IPR036942">
    <property type="entry name" value="Beta-barrel_TonB_sf"/>
</dbReference>
<evidence type="ECO:0000256" key="4">
    <source>
        <dbReference type="SAM" id="Coils"/>
    </source>
</evidence>
<evidence type="ECO:0000313" key="6">
    <source>
        <dbReference type="EMBL" id="MFC7409095.1"/>
    </source>
</evidence>
<keyword evidence="4" id="KW-0175">Coiled coil</keyword>
<dbReference type="EMBL" id="JBHTCA010000005">
    <property type="protein sequence ID" value="MFC7409095.1"/>
    <property type="molecule type" value="Genomic_DNA"/>
</dbReference>
<keyword evidence="2" id="KW-0472">Membrane</keyword>